<protein>
    <submittedName>
        <fullName evidence="1">Uncharacterized protein</fullName>
    </submittedName>
</protein>
<evidence type="ECO:0000313" key="1">
    <source>
        <dbReference type="EMBL" id="KAI5070461.1"/>
    </source>
</evidence>
<reference evidence="1" key="1">
    <citation type="submission" date="2021-01" db="EMBL/GenBank/DDBJ databases">
        <title>Adiantum capillus-veneris genome.</title>
        <authorList>
            <person name="Fang Y."/>
            <person name="Liao Q."/>
        </authorList>
    </citation>
    <scope>NUCLEOTIDE SEQUENCE</scope>
    <source>
        <strain evidence="1">H3</strain>
        <tissue evidence="1">Leaf</tissue>
    </source>
</reference>
<comment type="caution">
    <text evidence="1">The sequence shown here is derived from an EMBL/GenBank/DDBJ whole genome shotgun (WGS) entry which is preliminary data.</text>
</comment>
<keyword evidence="2" id="KW-1185">Reference proteome</keyword>
<sequence>MFHNLCAAQIRARGGAPWCGQYLAGVLTDLGWFLLLRHLSLLREDMGNMELACPRPLHPTMRMGSGDIQTCKPFRKLTSCASLPAEGEPGLEILEILLDKARLWDDGGSPISFGSPPVRASNPLIHDATQHTRNRHLAAHHMGRNPLCASRVLPQNSLMLGEYLLLPRNCSHMGGTAINAAFIDTSKLRAHKQRVLSQEALLVWHFF</sequence>
<accession>A0A9D4UMA0</accession>
<organism evidence="1 2">
    <name type="scientific">Adiantum capillus-veneris</name>
    <name type="common">Maidenhair fern</name>
    <dbReference type="NCBI Taxonomy" id="13818"/>
    <lineage>
        <taxon>Eukaryota</taxon>
        <taxon>Viridiplantae</taxon>
        <taxon>Streptophyta</taxon>
        <taxon>Embryophyta</taxon>
        <taxon>Tracheophyta</taxon>
        <taxon>Polypodiopsida</taxon>
        <taxon>Polypodiidae</taxon>
        <taxon>Polypodiales</taxon>
        <taxon>Pteridineae</taxon>
        <taxon>Pteridaceae</taxon>
        <taxon>Vittarioideae</taxon>
        <taxon>Adiantum</taxon>
    </lineage>
</organism>
<gene>
    <name evidence="1" type="ORF">GOP47_0014804</name>
</gene>
<proteinExistence type="predicted"/>
<name>A0A9D4UMA0_ADICA</name>
<dbReference type="OrthoDB" id="1917254at2759"/>
<dbReference type="EMBL" id="JABFUD020000014">
    <property type="protein sequence ID" value="KAI5070461.1"/>
    <property type="molecule type" value="Genomic_DNA"/>
</dbReference>
<dbReference type="AlphaFoldDB" id="A0A9D4UMA0"/>
<evidence type="ECO:0000313" key="2">
    <source>
        <dbReference type="Proteomes" id="UP000886520"/>
    </source>
</evidence>
<dbReference type="Proteomes" id="UP000886520">
    <property type="component" value="Chromosome 14"/>
</dbReference>